<comment type="caution">
    <text evidence="12">The sequence shown here is derived from an EMBL/GenBank/DDBJ whole genome shotgun (WGS) entry which is preliminary data.</text>
</comment>
<dbReference type="SUPFAM" id="SSF143631">
    <property type="entry name" value="ApbE-like"/>
    <property type="match status" value="1"/>
</dbReference>
<protein>
    <recommendedName>
        <fullName evidence="3 11">FAD:protein FMN transferase</fullName>
        <ecNumber evidence="2 11">2.7.1.180</ecNumber>
    </recommendedName>
    <alternativeName>
        <fullName evidence="9 11">Flavin transferase</fullName>
    </alternativeName>
</protein>
<evidence type="ECO:0000256" key="9">
    <source>
        <dbReference type="ARBA" id="ARBA00031306"/>
    </source>
</evidence>
<evidence type="ECO:0000313" key="13">
    <source>
        <dbReference type="Proteomes" id="UP001207930"/>
    </source>
</evidence>
<keyword evidence="6 11" id="KW-0479">Metal-binding</keyword>
<keyword evidence="5 11" id="KW-0808">Transferase</keyword>
<reference evidence="12 13" key="1">
    <citation type="submission" date="2022-10" db="EMBL/GenBank/DDBJ databases">
        <title>Luteolibacter flavescens strain MCCC 1K03193, whole genome shotgun sequencing project.</title>
        <authorList>
            <person name="Zhao G."/>
            <person name="Shen L."/>
        </authorList>
    </citation>
    <scope>NUCLEOTIDE SEQUENCE [LARGE SCALE GENOMIC DNA]</scope>
    <source>
        <strain evidence="12 13">MCCC 1K03193</strain>
    </source>
</reference>
<organism evidence="12 13">
    <name type="scientific">Luteolibacter flavescens</name>
    <dbReference type="NCBI Taxonomy" id="1859460"/>
    <lineage>
        <taxon>Bacteria</taxon>
        <taxon>Pseudomonadati</taxon>
        <taxon>Verrucomicrobiota</taxon>
        <taxon>Verrucomicrobiia</taxon>
        <taxon>Verrucomicrobiales</taxon>
        <taxon>Verrucomicrobiaceae</taxon>
        <taxon>Luteolibacter</taxon>
    </lineage>
</organism>
<dbReference type="InterPro" id="IPR003374">
    <property type="entry name" value="ApbE-like_sf"/>
</dbReference>
<evidence type="ECO:0000313" key="12">
    <source>
        <dbReference type="EMBL" id="MCW1884929.1"/>
    </source>
</evidence>
<keyword evidence="8 11" id="KW-0460">Magnesium</keyword>
<evidence type="ECO:0000256" key="2">
    <source>
        <dbReference type="ARBA" id="ARBA00011955"/>
    </source>
</evidence>
<comment type="catalytic activity">
    <reaction evidence="10 11">
        <text>L-threonyl-[protein] + FAD = FMN-L-threonyl-[protein] + AMP + H(+)</text>
        <dbReference type="Rhea" id="RHEA:36847"/>
        <dbReference type="Rhea" id="RHEA-COMP:11060"/>
        <dbReference type="Rhea" id="RHEA-COMP:11061"/>
        <dbReference type="ChEBI" id="CHEBI:15378"/>
        <dbReference type="ChEBI" id="CHEBI:30013"/>
        <dbReference type="ChEBI" id="CHEBI:57692"/>
        <dbReference type="ChEBI" id="CHEBI:74257"/>
        <dbReference type="ChEBI" id="CHEBI:456215"/>
        <dbReference type="EC" id="2.7.1.180"/>
    </reaction>
</comment>
<dbReference type="PANTHER" id="PTHR30040:SF2">
    <property type="entry name" value="FAD:PROTEIN FMN TRANSFERASE"/>
    <property type="match status" value="1"/>
</dbReference>
<name>A0ABT3FNY3_9BACT</name>
<accession>A0ABT3FNY3</accession>
<comment type="similarity">
    <text evidence="11">Belongs to the ApbE family.</text>
</comment>
<dbReference type="EMBL" id="JAPDDS010000004">
    <property type="protein sequence ID" value="MCW1884929.1"/>
    <property type="molecule type" value="Genomic_DNA"/>
</dbReference>
<dbReference type="Gene3D" id="3.10.520.10">
    <property type="entry name" value="ApbE-like domains"/>
    <property type="match status" value="1"/>
</dbReference>
<evidence type="ECO:0000256" key="3">
    <source>
        <dbReference type="ARBA" id="ARBA00016337"/>
    </source>
</evidence>
<evidence type="ECO:0000256" key="6">
    <source>
        <dbReference type="ARBA" id="ARBA00022723"/>
    </source>
</evidence>
<keyword evidence="13" id="KW-1185">Reference proteome</keyword>
<evidence type="ECO:0000256" key="7">
    <source>
        <dbReference type="ARBA" id="ARBA00022827"/>
    </source>
</evidence>
<dbReference type="RefSeq" id="WP_264500886.1">
    <property type="nucleotide sequence ID" value="NZ_JAPDDS010000004.1"/>
</dbReference>
<evidence type="ECO:0000256" key="4">
    <source>
        <dbReference type="ARBA" id="ARBA00022630"/>
    </source>
</evidence>
<evidence type="ECO:0000256" key="8">
    <source>
        <dbReference type="ARBA" id="ARBA00022842"/>
    </source>
</evidence>
<keyword evidence="7 11" id="KW-0274">FAD</keyword>
<evidence type="ECO:0000256" key="1">
    <source>
        <dbReference type="ARBA" id="ARBA00001946"/>
    </source>
</evidence>
<evidence type="ECO:0000256" key="11">
    <source>
        <dbReference type="PIRNR" id="PIRNR006268"/>
    </source>
</evidence>
<gene>
    <name evidence="12" type="ORF">OKA04_09335</name>
</gene>
<dbReference type="PIRSF" id="PIRSF006268">
    <property type="entry name" value="ApbE"/>
    <property type="match status" value="1"/>
</dbReference>
<keyword evidence="4 11" id="KW-0285">Flavoprotein</keyword>
<dbReference type="PANTHER" id="PTHR30040">
    <property type="entry name" value="THIAMINE BIOSYNTHESIS LIPOPROTEIN APBE"/>
    <property type="match status" value="1"/>
</dbReference>
<comment type="cofactor">
    <cofactor evidence="1">
        <name>Mg(2+)</name>
        <dbReference type="ChEBI" id="CHEBI:18420"/>
    </cofactor>
</comment>
<dbReference type="InterPro" id="IPR024932">
    <property type="entry name" value="ApbE"/>
</dbReference>
<sequence length="318" mass="35385">MPLILSDDSTASAAETKATTYRFQTRRIFHCQVKVKLPAHHGEALLDRCFEVLERIDARYNSHQPGSLFSRINRHAGEWVEVDETCVKMIRTLGEISSLTHGSYDITCMPLIRLWGFYRTAGHAIPDAAALHETLRRVDHRRIEIDGHRVKIARGQEIITGSFLKAHAVDEVVRFLKAEGVTDAIINAGGSTIMALNDERHATWKVNLPHPDLPGIFQGRIAIANECFSLSARAHNKLVIGGKSYGHILDSRTGHPSATVQVGVRTRDAFLGDALSTALFSVRDDELAGVARAVGERFDFEYFHLSDHGHRTTSRACF</sequence>
<proteinExistence type="inferred from homology"/>
<dbReference type="Pfam" id="PF02424">
    <property type="entry name" value="ApbE"/>
    <property type="match status" value="1"/>
</dbReference>
<dbReference type="EC" id="2.7.1.180" evidence="2 11"/>
<evidence type="ECO:0000256" key="5">
    <source>
        <dbReference type="ARBA" id="ARBA00022679"/>
    </source>
</evidence>
<dbReference type="Proteomes" id="UP001207930">
    <property type="component" value="Unassembled WGS sequence"/>
</dbReference>
<evidence type="ECO:0000256" key="10">
    <source>
        <dbReference type="ARBA" id="ARBA00048540"/>
    </source>
</evidence>
<dbReference type="GO" id="GO:0016740">
    <property type="term" value="F:transferase activity"/>
    <property type="evidence" value="ECO:0007669"/>
    <property type="project" value="UniProtKB-KW"/>
</dbReference>